<sequence>MYLIPQSTQLPPAYPSIIPVLGHLISFIWDNEGFFRRVTHDVYLFQDRDTIKNMWKMPTLSSPMSIQIYCLKYLFGLSEQALAIYRGDRSGPHTKPYPGSNVKQANRVDYRTHREFLRALTGPGLAPTLQRYMATFTARIDRLHSSDTEISWRSMDDFQSFFHKTMGAALIEALLGPSLLRLNPTFVEDLIEFDNNVPWLARGIPSFIMPKPYSIRNRLREQLKTWHMYARQHFSESSISDEGDGDPFWGSELVRNRHAILNEVGHSDDDLAATDLGLAFGLMTNTNPTAMMTIWHIFKDPYLLRRVRGDLQECFGSEPIRSVDPKRLLKVPLLLSVYAEVLRLYVKIYVMVSPQHEDALLGRWRLPKDSIGLLNSCLSHKDPEFWNTKDGIHPVDSFWAERFLIDPSDPRSGPINPTLGQGPRASERVNDGKPYYSVDGLESSWFPYGGGYSICPGRHLAKLAIVYTCAVFISEFEIEVLTDTIEFDSWRFGLGMQVPKNPLPFRIRTRA</sequence>
<keyword evidence="2" id="KW-1185">Reference proteome</keyword>
<evidence type="ECO:0000313" key="1">
    <source>
        <dbReference type="EMBL" id="KAI4869403.1"/>
    </source>
</evidence>
<dbReference type="Proteomes" id="UP001497700">
    <property type="component" value="Unassembled WGS sequence"/>
</dbReference>
<organism evidence="1 2">
    <name type="scientific">Hypoxylon rubiginosum</name>
    <dbReference type="NCBI Taxonomy" id="110542"/>
    <lineage>
        <taxon>Eukaryota</taxon>
        <taxon>Fungi</taxon>
        <taxon>Dikarya</taxon>
        <taxon>Ascomycota</taxon>
        <taxon>Pezizomycotina</taxon>
        <taxon>Sordariomycetes</taxon>
        <taxon>Xylariomycetidae</taxon>
        <taxon>Xylariales</taxon>
        <taxon>Hypoxylaceae</taxon>
        <taxon>Hypoxylon</taxon>
    </lineage>
</organism>
<accession>A0ACB9ZCU1</accession>
<gene>
    <name evidence="1" type="ORF">F4820DRAFT_455912</name>
</gene>
<dbReference type="EMBL" id="MU393431">
    <property type="protein sequence ID" value="KAI4869403.1"/>
    <property type="molecule type" value="Genomic_DNA"/>
</dbReference>
<comment type="caution">
    <text evidence="1">The sequence shown here is derived from an EMBL/GenBank/DDBJ whole genome shotgun (WGS) entry which is preliminary data.</text>
</comment>
<protein>
    <submittedName>
        <fullName evidence="1">Cytochrome P450</fullName>
    </submittedName>
</protein>
<proteinExistence type="predicted"/>
<evidence type="ECO:0000313" key="2">
    <source>
        <dbReference type="Proteomes" id="UP001497700"/>
    </source>
</evidence>
<name>A0ACB9ZCU1_9PEZI</name>
<reference evidence="1 2" key="1">
    <citation type="journal article" date="2022" name="New Phytol.">
        <title>Ecological generalism drives hyperdiversity of secondary metabolite gene clusters in xylarialean endophytes.</title>
        <authorList>
            <person name="Franco M.E.E."/>
            <person name="Wisecaver J.H."/>
            <person name="Arnold A.E."/>
            <person name="Ju Y.M."/>
            <person name="Slot J.C."/>
            <person name="Ahrendt S."/>
            <person name="Moore L.P."/>
            <person name="Eastman K.E."/>
            <person name="Scott K."/>
            <person name="Konkel Z."/>
            <person name="Mondo S.J."/>
            <person name="Kuo A."/>
            <person name="Hayes R.D."/>
            <person name="Haridas S."/>
            <person name="Andreopoulos B."/>
            <person name="Riley R."/>
            <person name="LaButti K."/>
            <person name="Pangilinan J."/>
            <person name="Lipzen A."/>
            <person name="Amirebrahimi M."/>
            <person name="Yan J."/>
            <person name="Adam C."/>
            <person name="Keymanesh K."/>
            <person name="Ng V."/>
            <person name="Louie K."/>
            <person name="Northen T."/>
            <person name="Drula E."/>
            <person name="Henrissat B."/>
            <person name="Hsieh H.M."/>
            <person name="Youens-Clark K."/>
            <person name="Lutzoni F."/>
            <person name="Miadlikowska J."/>
            <person name="Eastwood D.C."/>
            <person name="Hamelin R.C."/>
            <person name="Grigoriev I.V."/>
            <person name="U'Ren J.M."/>
        </authorList>
    </citation>
    <scope>NUCLEOTIDE SEQUENCE [LARGE SCALE GENOMIC DNA]</scope>
    <source>
        <strain evidence="1 2">CBS 119005</strain>
    </source>
</reference>